<sequence length="549" mass="61090">MRKVFTLLTALFFLTFHSFSQLGGTHNYLDTSYIAPRNLAQQSDFLNNNSSFPAKPRDMWQLGVFVGLPYVDGDCPMAFKGAGSELSSYAWGGGISIRKAMGYVVSIKASLAYYNMQGLDYQRNRNFNNHPFVQQNYLTQTGGYIHNFHTTAIVPSLEALVSLNNIMFHNRQGRWNTYLLAGYTAFAYETKMDVVDANGAPYPFQTINSSAPRTEIRDQLRAMLDGSYETVALTNDRRPSLGNYNLRHSFSAGFGAEYRIAKKTSLGLEYKRIMTRDDYVDGWFRQSGDLVNPVFTSEWDNIGFLSLSVNQNLGNSKRRIPPLWWMNPLEFAYSELNNPKHMKLPKVKLDDADGDGVTDQFDLEPNTPPGAPVDTHGVSKDTDGDGVPDYRDKELLTLQNCFPVDEDGVGNCPEPECCKELREIIKTGGGPSDCKITDLPSVQFNGSSVKLTREAQSILNGVASQLKANPTCKVKVSGHGASNKAAQQLSWDRVSAIIRYLVERQGISNTRIIFEYGTEGDPNTVDLMGTTEEGPNTVPAPHPNLQKLK</sequence>
<evidence type="ECO:0000256" key="1">
    <source>
        <dbReference type="SAM" id="MobiDB-lite"/>
    </source>
</evidence>
<keyword evidence="2" id="KW-0732">Signal</keyword>
<evidence type="ECO:0000256" key="2">
    <source>
        <dbReference type="SAM" id="SignalP"/>
    </source>
</evidence>
<dbReference type="InterPro" id="IPR028974">
    <property type="entry name" value="TSP_type-3_rpt"/>
</dbReference>
<gene>
    <name evidence="4" type="ORF">SAE01_29060</name>
</gene>
<feature type="region of interest" description="Disordered" evidence="1">
    <location>
        <begin position="529"/>
        <end position="549"/>
    </location>
</feature>
<dbReference type="GO" id="GO:0005509">
    <property type="term" value="F:calcium ion binding"/>
    <property type="evidence" value="ECO:0007669"/>
    <property type="project" value="InterPro"/>
</dbReference>
<dbReference type="SUPFAM" id="SSF103088">
    <property type="entry name" value="OmpA-like"/>
    <property type="match status" value="1"/>
</dbReference>
<evidence type="ECO:0000313" key="4">
    <source>
        <dbReference type="EMBL" id="GEO10410.1"/>
    </source>
</evidence>
<protein>
    <recommendedName>
        <fullName evidence="3">OmpA-like domain-containing protein</fullName>
    </recommendedName>
</protein>
<accession>A0A512BEL4</accession>
<dbReference type="Gene3D" id="3.30.1330.60">
    <property type="entry name" value="OmpA-like domain"/>
    <property type="match status" value="1"/>
</dbReference>
<organism evidence="4 5">
    <name type="scientific">Segetibacter aerophilus</name>
    <dbReference type="NCBI Taxonomy" id="670293"/>
    <lineage>
        <taxon>Bacteria</taxon>
        <taxon>Pseudomonadati</taxon>
        <taxon>Bacteroidota</taxon>
        <taxon>Chitinophagia</taxon>
        <taxon>Chitinophagales</taxon>
        <taxon>Chitinophagaceae</taxon>
        <taxon>Segetibacter</taxon>
    </lineage>
</organism>
<keyword evidence="5" id="KW-1185">Reference proteome</keyword>
<dbReference type="InterPro" id="IPR036737">
    <property type="entry name" value="OmpA-like_sf"/>
</dbReference>
<dbReference type="OrthoDB" id="1522982at2"/>
<dbReference type="Gene3D" id="4.10.1080.10">
    <property type="entry name" value="TSP type-3 repeat"/>
    <property type="match status" value="1"/>
</dbReference>
<feature type="domain" description="OmpA-like" evidence="3">
    <location>
        <begin position="444"/>
        <end position="521"/>
    </location>
</feature>
<dbReference type="EMBL" id="BJYT01000010">
    <property type="protein sequence ID" value="GEO10410.1"/>
    <property type="molecule type" value="Genomic_DNA"/>
</dbReference>
<proteinExistence type="predicted"/>
<dbReference type="Pfam" id="PF00691">
    <property type="entry name" value="OmpA"/>
    <property type="match status" value="1"/>
</dbReference>
<feature type="chain" id="PRO_5022036790" description="OmpA-like domain-containing protein" evidence="2">
    <location>
        <begin position="24"/>
        <end position="549"/>
    </location>
</feature>
<reference evidence="4 5" key="1">
    <citation type="submission" date="2019-07" db="EMBL/GenBank/DDBJ databases">
        <title>Whole genome shotgun sequence of Segetibacter aerophilus NBRC 106135.</title>
        <authorList>
            <person name="Hosoyama A."/>
            <person name="Uohara A."/>
            <person name="Ohji S."/>
            <person name="Ichikawa N."/>
        </authorList>
    </citation>
    <scope>NUCLEOTIDE SEQUENCE [LARGE SCALE GENOMIC DNA]</scope>
    <source>
        <strain evidence="4 5">NBRC 106135</strain>
    </source>
</reference>
<name>A0A512BEL4_9BACT</name>
<evidence type="ECO:0000313" key="5">
    <source>
        <dbReference type="Proteomes" id="UP000321513"/>
    </source>
</evidence>
<feature type="region of interest" description="Disordered" evidence="1">
    <location>
        <begin position="355"/>
        <end position="385"/>
    </location>
</feature>
<dbReference type="InterPro" id="IPR011250">
    <property type="entry name" value="OMP/PagP_B-barrel"/>
</dbReference>
<dbReference type="SUPFAM" id="SSF56925">
    <property type="entry name" value="OMPA-like"/>
    <property type="match status" value="1"/>
</dbReference>
<dbReference type="Proteomes" id="UP000321513">
    <property type="component" value="Unassembled WGS sequence"/>
</dbReference>
<dbReference type="RefSeq" id="WP_147204523.1">
    <property type="nucleotide sequence ID" value="NZ_BJYT01000010.1"/>
</dbReference>
<feature type="signal peptide" evidence="2">
    <location>
        <begin position="1"/>
        <end position="23"/>
    </location>
</feature>
<dbReference type="InterPro" id="IPR006665">
    <property type="entry name" value="OmpA-like"/>
</dbReference>
<comment type="caution">
    <text evidence="4">The sequence shown here is derived from an EMBL/GenBank/DDBJ whole genome shotgun (WGS) entry which is preliminary data.</text>
</comment>
<evidence type="ECO:0000259" key="3">
    <source>
        <dbReference type="Pfam" id="PF00691"/>
    </source>
</evidence>
<dbReference type="AlphaFoldDB" id="A0A512BEL4"/>
<dbReference type="SUPFAM" id="SSF103647">
    <property type="entry name" value="TSP type-3 repeat"/>
    <property type="match status" value="1"/>
</dbReference>